<sequence>MATTAGGTMPMMMTMGRTNAAAGMIIEDHMKKVLYKGKKKAQIVDKTLAPRLKHSAFGDFPKTHIAGKKAGLHSKVAKKQDDFSDLKPKVIPLKKGQGLGGKAVTLNPKKEAIKPKKPKAGARKKRKIPISEFRRFYDRGDLPIIIEHSGSGCKLKWTKDVDLTQLDYHHYLPIFFEGIREKTEPYRFLAVQGIFELLEHGQARVLPVIPQLIIPIKTALNTRDKDIICICLKILQRLVTCSETIGEALVPYYRQILPILNLFKNSNHNTGDKIDYSQRKETNLGDLIQETLELFEQCGGEDAFINIKYMIPTYESCVLQ</sequence>
<protein>
    <submittedName>
        <fullName evidence="1">Uncharacterized protein</fullName>
    </submittedName>
</protein>
<accession>A0AAD2CZI7</accession>
<proteinExistence type="predicted"/>
<comment type="caution">
    <text evidence="1">The sequence shown here is derived from an EMBL/GenBank/DDBJ whole genome shotgun (WGS) entry which is preliminary data.</text>
</comment>
<gene>
    <name evidence="1" type="ORF">ECRASSUSDP1_LOCUS16846</name>
</gene>
<reference evidence="1" key="1">
    <citation type="submission" date="2023-07" db="EMBL/GenBank/DDBJ databases">
        <authorList>
            <consortium name="AG Swart"/>
            <person name="Singh M."/>
            <person name="Singh A."/>
            <person name="Seah K."/>
            <person name="Emmerich C."/>
        </authorList>
    </citation>
    <scope>NUCLEOTIDE SEQUENCE</scope>
    <source>
        <strain evidence="1">DP1</strain>
    </source>
</reference>
<dbReference type="GO" id="GO:0051879">
    <property type="term" value="F:Hsp90 protein binding"/>
    <property type="evidence" value="ECO:0007669"/>
    <property type="project" value="TreeGrafter"/>
</dbReference>
<dbReference type="GO" id="GO:0030544">
    <property type="term" value="F:Hsp70 protein binding"/>
    <property type="evidence" value="ECO:0007669"/>
    <property type="project" value="TreeGrafter"/>
</dbReference>
<dbReference type="Pfam" id="PF10274">
    <property type="entry name" value="ParcG"/>
    <property type="match status" value="1"/>
</dbReference>
<evidence type="ECO:0000313" key="1">
    <source>
        <dbReference type="EMBL" id="CAI2375484.1"/>
    </source>
</evidence>
<dbReference type="SUPFAM" id="SSF48371">
    <property type="entry name" value="ARM repeat"/>
    <property type="match status" value="1"/>
</dbReference>
<evidence type="ECO:0000313" key="2">
    <source>
        <dbReference type="Proteomes" id="UP001295684"/>
    </source>
</evidence>
<dbReference type="PANTHER" id="PTHR21207">
    <property type="entry name" value="PARKIN COREGULATED GENE PROTEIN PARK2 COREGULATED"/>
    <property type="match status" value="1"/>
</dbReference>
<dbReference type="AlphaFoldDB" id="A0AAD2CZI7"/>
<dbReference type="InterPro" id="IPR019399">
    <property type="entry name" value="Parkin_co-regulated_protein"/>
</dbReference>
<organism evidence="1 2">
    <name type="scientific">Euplotes crassus</name>
    <dbReference type="NCBI Taxonomy" id="5936"/>
    <lineage>
        <taxon>Eukaryota</taxon>
        <taxon>Sar</taxon>
        <taxon>Alveolata</taxon>
        <taxon>Ciliophora</taxon>
        <taxon>Intramacronucleata</taxon>
        <taxon>Spirotrichea</taxon>
        <taxon>Hypotrichia</taxon>
        <taxon>Euplotida</taxon>
        <taxon>Euplotidae</taxon>
        <taxon>Moneuplotes</taxon>
    </lineage>
</organism>
<name>A0AAD2CZI7_EUPCR</name>
<dbReference type="EMBL" id="CAMPGE010016971">
    <property type="protein sequence ID" value="CAI2375484.1"/>
    <property type="molecule type" value="Genomic_DNA"/>
</dbReference>
<keyword evidence="2" id="KW-1185">Reference proteome</keyword>
<dbReference type="InterPro" id="IPR016024">
    <property type="entry name" value="ARM-type_fold"/>
</dbReference>
<dbReference type="Proteomes" id="UP001295684">
    <property type="component" value="Unassembled WGS sequence"/>
</dbReference>
<dbReference type="PANTHER" id="PTHR21207:SF2">
    <property type="entry name" value="PARKIN COREGULATED GENE PROTEIN"/>
    <property type="match status" value="1"/>
</dbReference>